<dbReference type="AlphaFoldDB" id="A0A1I0GDA8"/>
<proteinExistence type="predicted"/>
<name>A0A1I0GDA8_9FIRM</name>
<protein>
    <submittedName>
        <fullName evidence="2">Uncharacterized protein</fullName>
    </submittedName>
</protein>
<keyword evidence="3" id="KW-1185">Reference proteome</keyword>
<accession>A0A1I0GDA8</accession>
<gene>
    <name evidence="2" type="ORF">SAMN04489758_12841</name>
</gene>
<evidence type="ECO:0000256" key="1">
    <source>
        <dbReference type="SAM" id="Coils"/>
    </source>
</evidence>
<sequence length="176" mass="20798">MKNVNKKLQYLISFKTYKDICDMYSKIQNNVPLYIVESLYVNAVDEVLKEYNCNTLTEGNLSWGRGHVYARDKLIKKLLYWLEDKEEINNSKEKREQMKTLNERMEEFLNNYYDLKKNRIIDKYNELITQAKEKSNKEAATKLIQKIASNSYKIDVSKIKNCLPDGYAENELSIAI</sequence>
<evidence type="ECO:0000313" key="3">
    <source>
        <dbReference type="Proteomes" id="UP000198558"/>
    </source>
</evidence>
<reference evidence="3" key="1">
    <citation type="submission" date="2016-10" db="EMBL/GenBank/DDBJ databases">
        <authorList>
            <person name="Varghese N."/>
            <person name="Submissions S."/>
        </authorList>
    </citation>
    <scope>NUCLEOTIDE SEQUENCE [LARGE SCALE GENOMIC DNA]</scope>
    <source>
        <strain evidence="3">DSM 1551</strain>
    </source>
</reference>
<organism evidence="2 3">
    <name type="scientific">Thomasclavelia cocleata</name>
    <dbReference type="NCBI Taxonomy" id="69824"/>
    <lineage>
        <taxon>Bacteria</taxon>
        <taxon>Bacillati</taxon>
        <taxon>Bacillota</taxon>
        <taxon>Erysipelotrichia</taxon>
        <taxon>Erysipelotrichales</taxon>
        <taxon>Coprobacillaceae</taxon>
        <taxon>Thomasclavelia</taxon>
    </lineage>
</organism>
<evidence type="ECO:0000313" key="2">
    <source>
        <dbReference type="EMBL" id="SET68894.1"/>
    </source>
</evidence>
<dbReference type="EMBL" id="FOIN01000028">
    <property type="protein sequence ID" value="SET68894.1"/>
    <property type="molecule type" value="Genomic_DNA"/>
</dbReference>
<dbReference type="GeneID" id="78288976"/>
<feature type="coiled-coil region" evidence="1">
    <location>
        <begin position="91"/>
        <end position="118"/>
    </location>
</feature>
<dbReference type="RefSeq" id="WP_092355177.1">
    <property type="nucleotide sequence ID" value="NZ_FOIN01000028.1"/>
</dbReference>
<keyword evidence="1" id="KW-0175">Coiled coil</keyword>
<dbReference type="Proteomes" id="UP000198558">
    <property type="component" value="Unassembled WGS sequence"/>
</dbReference>